<protein>
    <submittedName>
        <fullName evidence="1">Uncharacterized protein</fullName>
    </submittedName>
</protein>
<reference evidence="1 2" key="1">
    <citation type="submission" date="2021-01" db="EMBL/GenBank/DDBJ databases">
        <title>Brevundimonas vitis sp. nov., an bacterium isolated from grape (Vitis vinifera).</title>
        <authorList>
            <person name="Jiang L."/>
            <person name="Lee J."/>
        </authorList>
    </citation>
    <scope>NUCLEOTIDE SEQUENCE [LARGE SCALE GENOMIC DNA]</scope>
    <source>
        <strain evidence="1 2">GRTSA-9</strain>
    </source>
</reference>
<dbReference type="InterPro" id="IPR048868">
    <property type="entry name" value="OGG-like_put"/>
</dbReference>
<proteinExistence type="predicted"/>
<evidence type="ECO:0000313" key="2">
    <source>
        <dbReference type="Proteomes" id="UP000595448"/>
    </source>
</evidence>
<gene>
    <name evidence="1" type="ORF">JIP62_12565</name>
</gene>
<evidence type="ECO:0000313" key="1">
    <source>
        <dbReference type="EMBL" id="QQQ18132.1"/>
    </source>
</evidence>
<dbReference type="Proteomes" id="UP000595448">
    <property type="component" value="Chromosome"/>
</dbReference>
<dbReference type="Pfam" id="PF21790">
    <property type="entry name" value="OGG"/>
    <property type="match status" value="1"/>
</dbReference>
<accession>A0ABX7BKN4</accession>
<keyword evidence="2" id="KW-1185">Reference proteome</keyword>
<dbReference type="EMBL" id="CP067977">
    <property type="protein sequence ID" value="QQQ18132.1"/>
    <property type="molecule type" value="Genomic_DNA"/>
</dbReference>
<sequence length="219" mass="24531">MTDDILQFATDESFRLKNWRKHRDDERHGAPYQHAADYDALDGQRFTRAIVFEHFDVSDLKGVISTIKWGYPKGSLPGGGWHAFSDAFRSSSFSDALNSLRAQPRSANETVAMLNMCVKGVGTATTTKIAYFARLTTNEGPCLIYDSMVRRAIAQSAEPEFADLKATLNRSKRDLTPIQQERTYGAYITSVIETAKRRGLTPEVVELDLFTSGRQLPSK</sequence>
<dbReference type="RefSeq" id="WP_201102507.1">
    <property type="nucleotide sequence ID" value="NZ_CP067977.1"/>
</dbReference>
<organism evidence="1 2">
    <name type="scientific">Brevundimonas vitisensis</name>
    <dbReference type="NCBI Taxonomy" id="2800818"/>
    <lineage>
        <taxon>Bacteria</taxon>
        <taxon>Pseudomonadati</taxon>
        <taxon>Pseudomonadota</taxon>
        <taxon>Alphaproteobacteria</taxon>
        <taxon>Caulobacterales</taxon>
        <taxon>Caulobacteraceae</taxon>
        <taxon>Brevundimonas</taxon>
    </lineage>
</organism>
<name>A0ABX7BKN4_9CAUL</name>